<accession>A0ABU9BQ83</accession>
<keyword evidence="2" id="KW-1185">Reference proteome</keyword>
<reference evidence="1 2" key="1">
    <citation type="submission" date="2024-04" db="EMBL/GenBank/DDBJ databases">
        <title>Novel species of the genus Ideonella isolated from streams.</title>
        <authorList>
            <person name="Lu H."/>
        </authorList>
    </citation>
    <scope>NUCLEOTIDE SEQUENCE [LARGE SCALE GENOMIC DNA]</scope>
    <source>
        <strain evidence="1 2">DXS29W</strain>
    </source>
</reference>
<evidence type="ECO:0000313" key="2">
    <source>
        <dbReference type="Proteomes" id="UP001371218"/>
    </source>
</evidence>
<evidence type="ECO:0000313" key="1">
    <source>
        <dbReference type="EMBL" id="MEK8032123.1"/>
    </source>
</evidence>
<comment type="caution">
    <text evidence="1">The sequence shown here is derived from an EMBL/GenBank/DDBJ whole genome shotgun (WGS) entry which is preliminary data.</text>
</comment>
<dbReference type="RefSeq" id="WP_341426537.1">
    <property type="nucleotide sequence ID" value="NZ_JBBUTG010000009.1"/>
</dbReference>
<gene>
    <name evidence="1" type="ORF">AACH06_14950</name>
</gene>
<name>A0ABU9BQ83_9BURK</name>
<organism evidence="1 2">
    <name type="scientific">Ideonella lacteola</name>
    <dbReference type="NCBI Taxonomy" id="2984193"/>
    <lineage>
        <taxon>Bacteria</taxon>
        <taxon>Pseudomonadati</taxon>
        <taxon>Pseudomonadota</taxon>
        <taxon>Betaproteobacteria</taxon>
        <taxon>Burkholderiales</taxon>
        <taxon>Sphaerotilaceae</taxon>
        <taxon>Ideonella</taxon>
    </lineage>
</organism>
<dbReference type="EMBL" id="JBBUTG010000009">
    <property type="protein sequence ID" value="MEK8032123.1"/>
    <property type="molecule type" value="Genomic_DNA"/>
</dbReference>
<sequence>MPTLKQRLAAAPPVLRAVALALAAVVTLGAIGGLAHLADEHYSDALVAQDLATPADNYVLVTAKPLP</sequence>
<proteinExistence type="predicted"/>
<protein>
    <submittedName>
        <fullName evidence="1">Uncharacterized protein</fullName>
    </submittedName>
</protein>
<dbReference type="Proteomes" id="UP001371218">
    <property type="component" value="Unassembled WGS sequence"/>
</dbReference>